<sequence>MSDYDSDSDSDIPDSLYSTPTYLAYIDEPADSSARPIDSRLGGLPLWPSSFPPPNSLATCPYCQAPYSLLAQVNAEIDSNYDRILYLFICKSASCRRKINSVKCIRAIINRTKSASQTEPAKPQNQSIQLGSYLFDSKDSSNPFAGASQPFKISSDVVETKEYSSVAGSNEPIDQPQAPDWPTDPRPFPGFFLVVEKERLSKNPVPADHKIDLSKIKIEDDDDNDPINESSRGQIESLDNSDKAFRNFADRVAQNPDQVIRYNRGGDPLIYSDRDALTKPLASGSFPPCPLCKSPRQFELQLMPQAIQELEFDLPLDEILNGMDWGSIYVATCSKDCVFAKDDSQKVWYTEEWVGVQWEEQITKRM</sequence>
<evidence type="ECO:0000259" key="2">
    <source>
        <dbReference type="Pfam" id="PF04194"/>
    </source>
</evidence>
<feature type="region of interest" description="Disordered" evidence="1">
    <location>
        <begin position="164"/>
        <end position="184"/>
    </location>
</feature>
<dbReference type="GO" id="GO:0030490">
    <property type="term" value="P:maturation of SSU-rRNA"/>
    <property type="evidence" value="ECO:0007669"/>
    <property type="project" value="TreeGrafter"/>
</dbReference>
<protein>
    <recommendedName>
        <fullName evidence="2">Programmed cell death protein 2 C-terminal domain-containing protein</fullName>
    </recommendedName>
</protein>
<organism evidence="3 4">
    <name type="scientific">Tortispora caseinolytica NRRL Y-17796</name>
    <dbReference type="NCBI Taxonomy" id="767744"/>
    <lineage>
        <taxon>Eukaryota</taxon>
        <taxon>Fungi</taxon>
        <taxon>Dikarya</taxon>
        <taxon>Ascomycota</taxon>
        <taxon>Saccharomycotina</taxon>
        <taxon>Trigonopsidomycetes</taxon>
        <taxon>Trigonopsidales</taxon>
        <taxon>Trigonopsidaceae</taxon>
        <taxon>Tortispora</taxon>
    </lineage>
</organism>
<name>A0A1E4TEU6_9ASCO</name>
<dbReference type="InterPro" id="IPR007320">
    <property type="entry name" value="PDCD2_C"/>
</dbReference>
<dbReference type="Pfam" id="PF04194">
    <property type="entry name" value="PDCD2_C"/>
    <property type="match status" value="1"/>
</dbReference>
<dbReference type="GO" id="GO:0005737">
    <property type="term" value="C:cytoplasm"/>
    <property type="evidence" value="ECO:0007669"/>
    <property type="project" value="InterPro"/>
</dbReference>
<keyword evidence="4" id="KW-1185">Reference proteome</keyword>
<dbReference type="Proteomes" id="UP000095023">
    <property type="component" value="Unassembled WGS sequence"/>
</dbReference>
<dbReference type="PANTHER" id="PTHR47524">
    <property type="entry name" value="20S RRNA ACCUMULATION PROTEIN 4"/>
    <property type="match status" value="1"/>
</dbReference>
<dbReference type="PANTHER" id="PTHR47524:SF1">
    <property type="entry name" value="20S RRNA ACCUMULATION PROTEIN 4"/>
    <property type="match status" value="1"/>
</dbReference>
<dbReference type="OrthoDB" id="443682at2759"/>
<proteinExistence type="predicted"/>
<evidence type="ECO:0000313" key="4">
    <source>
        <dbReference type="Proteomes" id="UP000095023"/>
    </source>
</evidence>
<gene>
    <name evidence="3" type="ORF">CANCADRAFT_2009</name>
</gene>
<reference evidence="4" key="1">
    <citation type="submission" date="2016-02" db="EMBL/GenBank/DDBJ databases">
        <title>Comparative genomics of biotechnologically important yeasts.</title>
        <authorList>
            <consortium name="DOE Joint Genome Institute"/>
            <person name="Riley R."/>
            <person name="Haridas S."/>
            <person name="Wolfe K.H."/>
            <person name="Lopes M.R."/>
            <person name="Hittinger C.T."/>
            <person name="Goker M."/>
            <person name="Salamov A."/>
            <person name="Wisecaver J."/>
            <person name="Long T.M."/>
            <person name="Aerts A.L."/>
            <person name="Barry K."/>
            <person name="Choi C."/>
            <person name="Clum A."/>
            <person name="Coughlan A.Y."/>
            <person name="Deshpande S."/>
            <person name="Douglass A.P."/>
            <person name="Hanson S.J."/>
            <person name="Klenk H.-P."/>
            <person name="Labutti K."/>
            <person name="Lapidus A."/>
            <person name="Lindquist E."/>
            <person name="Lipzen A."/>
            <person name="Meier-Kolthoff J.P."/>
            <person name="Ohm R.A."/>
            <person name="Otillar R.P."/>
            <person name="Pangilinan J."/>
            <person name="Peng Y."/>
            <person name="Rokas A."/>
            <person name="Rosa C.A."/>
            <person name="Scheuner C."/>
            <person name="Sibirny A.A."/>
            <person name="Slot J.C."/>
            <person name="Stielow J.B."/>
            <person name="Sun H."/>
            <person name="Kurtzman C.P."/>
            <person name="Blackwell M."/>
            <person name="Jeffries T.W."/>
            <person name="Grigoriev I.V."/>
        </authorList>
    </citation>
    <scope>NUCLEOTIDE SEQUENCE [LARGE SCALE GENOMIC DNA]</scope>
    <source>
        <strain evidence="4">NRRL Y-17796</strain>
    </source>
</reference>
<dbReference type="EMBL" id="KV453842">
    <property type="protein sequence ID" value="ODV90276.1"/>
    <property type="molecule type" value="Genomic_DNA"/>
</dbReference>
<evidence type="ECO:0000313" key="3">
    <source>
        <dbReference type="EMBL" id="ODV90276.1"/>
    </source>
</evidence>
<feature type="region of interest" description="Disordered" evidence="1">
    <location>
        <begin position="216"/>
        <end position="235"/>
    </location>
</feature>
<dbReference type="AlphaFoldDB" id="A0A1E4TEU6"/>
<evidence type="ECO:0000256" key="1">
    <source>
        <dbReference type="SAM" id="MobiDB-lite"/>
    </source>
</evidence>
<feature type="domain" description="Programmed cell death protein 2 C-terminal" evidence="2">
    <location>
        <begin position="242"/>
        <end position="358"/>
    </location>
</feature>
<accession>A0A1E4TEU6</accession>